<evidence type="ECO:0000313" key="2">
    <source>
        <dbReference type="EMBL" id="KHG02549.1"/>
    </source>
</evidence>
<name>A0A0B0MSR9_GOSAR</name>
<dbReference type="Proteomes" id="UP000032142">
    <property type="component" value="Unassembled WGS sequence"/>
</dbReference>
<sequence>MCKRFEDGLNEDIRLLVGILEIKEMLVLVERACKAEELSQRNSEMIITVQMLMWDIRTEIELDRIRTPEPQLPLLQVLEMSDLRNLNVNTVNPRLSNTSTRGRPSRNSRNASGGQKAIGDTAVRFEARALARAYAILAREEALSPDVITGIQPSLRHPGGSSVPRTSTPPPVHGSRPDIAAKISESRGVAEWDAGERCAALGLMQQL</sequence>
<gene>
    <name evidence="2" type="ORF">F383_25313</name>
</gene>
<proteinExistence type="predicted"/>
<evidence type="ECO:0000256" key="1">
    <source>
        <dbReference type="SAM" id="MobiDB-lite"/>
    </source>
</evidence>
<dbReference type="AlphaFoldDB" id="A0A0B0MSR9"/>
<accession>A0A0B0MSR9</accession>
<feature type="region of interest" description="Disordered" evidence="1">
    <location>
        <begin position="90"/>
        <end position="117"/>
    </location>
</feature>
<feature type="compositionally biased region" description="Polar residues" evidence="1">
    <location>
        <begin position="90"/>
        <end position="113"/>
    </location>
</feature>
<comment type="caution">
    <text evidence="2">The sequence shown here is derived from an EMBL/GenBank/DDBJ whole genome shotgun (WGS) entry which is preliminary data.</text>
</comment>
<dbReference type="EMBL" id="JRRC01274865">
    <property type="protein sequence ID" value="KHG02549.1"/>
    <property type="molecule type" value="Genomic_DNA"/>
</dbReference>
<organism evidence="2 3">
    <name type="scientific">Gossypium arboreum</name>
    <name type="common">Tree cotton</name>
    <name type="synonym">Gossypium nanking</name>
    <dbReference type="NCBI Taxonomy" id="29729"/>
    <lineage>
        <taxon>Eukaryota</taxon>
        <taxon>Viridiplantae</taxon>
        <taxon>Streptophyta</taxon>
        <taxon>Embryophyta</taxon>
        <taxon>Tracheophyta</taxon>
        <taxon>Spermatophyta</taxon>
        <taxon>Magnoliopsida</taxon>
        <taxon>eudicotyledons</taxon>
        <taxon>Gunneridae</taxon>
        <taxon>Pentapetalae</taxon>
        <taxon>rosids</taxon>
        <taxon>malvids</taxon>
        <taxon>Malvales</taxon>
        <taxon>Malvaceae</taxon>
        <taxon>Malvoideae</taxon>
        <taxon>Gossypium</taxon>
    </lineage>
</organism>
<keyword evidence="3" id="KW-1185">Reference proteome</keyword>
<feature type="region of interest" description="Disordered" evidence="1">
    <location>
        <begin position="150"/>
        <end position="178"/>
    </location>
</feature>
<protein>
    <submittedName>
        <fullName evidence="2">Uncharacterized protein</fullName>
    </submittedName>
</protein>
<evidence type="ECO:0000313" key="3">
    <source>
        <dbReference type="Proteomes" id="UP000032142"/>
    </source>
</evidence>
<reference evidence="3" key="1">
    <citation type="submission" date="2014-09" db="EMBL/GenBank/DDBJ databases">
        <authorList>
            <person name="Mudge J."/>
            <person name="Ramaraj T."/>
            <person name="Lindquist I.E."/>
            <person name="Bharti A.K."/>
            <person name="Sundararajan A."/>
            <person name="Cameron C.T."/>
            <person name="Woodward J.E."/>
            <person name="May G.D."/>
            <person name="Brubaker C."/>
            <person name="Broadhvest J."/>
            <person name="Wilkins T.A."/>
        </authorList>
    </citation>
    <scope>NUCLEOTIDE SEQUENCE</scope>
    <source>
        <strain evidence="3">cv. AKA8401</strain>
    </source>
</reference>